<gene>
    <name evidence="1" type="ORF">J7656_07135</name>
</gene>
<evidence type="ECO:0000313" key="1">
    <source>
        <dbReference type="EMBL" id="QUO49098.1"/>
    </source>
</evidence>
<accession>A0A8T8LQ50</accession>
<proteinExistence type="predicted"/>
<reference evidence="1 2" key="1">
    <citation type="submission" date="2021-03" db="EMBL/GenBank/DDBJ databases">
        <title>Halorubrum sodomense MBLA0099, Whole genome shotgun sequencing.</title>
        <authorList>
            <person name="Seo M.-J."/>
            <person name="Cho E.-S."/>
            <person name="Hwang C.Y."/>
        </authorList>
    </citation>
    <scope>NUCLEOTIDE SEQUENCE [LARGE SCALE GENOMIC DNA]</scope>
    <source>
        <strain evidence="1 2">MBLA0099</strain>
    </source>
</reference>
<dbReference type="KEGG" id="hss:J7656_07135"/>
<dbReference type="AlphaFoldDB" id="A0A8T8LQ50"/>
<protein>
    <submittedName>
        <fullName evidence="1">Uncharacterized protein</fullName>
    </submittedName>
</protein>
<sequence length="57" mass="6371">MTAIRDLRCRLFGHDWVRTLVETTDDVQRRRTTTCPRCGTATAFVDGDRDGDGVADA</sequence>
<evidence type="ECO:0000313" key="2">
    <source>
        <dbReference type="Proteomes" id="UP000679341"/>
    </source>
</evidence>
<dbReference type="GeneID" id="64827301"/>
<dbReference type="Proteomes" id="UP000679341">
    <property type="component" value="Chromosome"/>
</dbReference>
<name>A0A8T8LQ50_9EURY</name>
<dbReference type="EMBL" id="CP073695">
    <property type="protein sequence ID" value="QUO49098.1"/>
    <property type="molecule type" value="Genomic_DNA"/>
</dbReference>
<keyword evidence="2" id="KW-1185">Reference proteome</keyword>
<dbReference type="RefSeq" id="WP_017344614.1">
    <property type="nucleotide sequence ID" value="NZ_CP073695.1"/>
</dbReference>
<organism evidence="1 2">
    <name type="scientific">Halorubrum ruber</name>
    <dbReference type="NCBI Taxonomy" id="2982524"/>
    <lineage>
        <taxon>Archaea</taxon>
        <taxon>Methanobacteriati</taxon>
        <taxon>Methanobacteriota</taxon>
        <taxon>Stenosarchaea group</taxon>
        <taxon>Halobacteria</taxon>
        <taxon>Halobacteriales</taxon>
        <taxon>Haloferacaceae</taxon>
        <taxon>Halorubrum</taxon>
    </lineage>
</organism>